<accession>A0ABP0BKB1</accession>
<evidence type="ECO:0000256" key="1">
    <source>
        <dbReference type="ARBA" id="ARBA00022723"/>
    </source>
</evidence>
<dbReference type="SMART" id="SM00066">
    <property type="entry name" value="GAL4"/>
    <property type="match status" value="1"/>
</dbReference>
<dbReference type="CDD" id="cd12148">
    <property type="entry name" value="fungal_TF_MHR"/>
    <property type="match status" value="1"/>
</dbReference>
<gene>
    <name evidence="5" type="ORF">SBRCBS47491_004025</name>
</gene>
<keyword evidence="2" id="KW-0539">Nucleus</keyword>
<feature type="domain" description="Zn(2)-C6 fungal-type" evidence="4">
    <location>
        <begin position="15"/>
        <end position="48"/>
    </location>
</feature>
<dbReference type="Pfam" id="PF00172">
    <property type="entry name" value="Zn_clus"/>
    <property type="match status" value="1"/>
</dbReference>
<dbReference type="CDD" id="cd00067">
    <property type="entry name" value="GAL4"/>
    <property type="match status" value="1"/>
</dbReference>
<protein>
    <recommendedName>
        <fullName evidence="4">Zn(2)-C6 fungal-type domain-containing protein</fullName>
    </recommendedName>
</protein>
<dbReference type="InterPro" id="IPR036864">
    <property type="entry name" value="Zn2-C6_fun-type_DNA-bd_sf"/>
</dbReference>
<sequence>MPPTSRTGRKIARRACDLCRDRRVQCTFETSTSSSCRQCLKSQASCTFLTDRKPRGPRRSRYEPSVLSAAFALTNINNNGCGSGQDGDNRDSGAKGGQGRRPFEPNGSNNLPYLSQQSAATEAVTTGPTPLPIGLPSVEHLVPEAVFRAILDEFTARVYPVIPLVHIPSFTTRLQSRDFATDPAFYRLCMALCAVTVASIPRNGGSYGAPWYRNVGDLVDRAAHLIMLSSMGTSPAWQNDATVDNIIVCVLLAMAFHYTGRVNAGWAYASDAMLSFRAMELYKKSSYDSLSTIETEMCKRAFWLLFIIQVHDRMSFIIPHTGLSYDPKMTDWKFLLPLEVWDEALTPPDQVARLHVRSDMPGAASPGSPPTISGFVALIKVFLCVADLLDVVFPGPPAHFSLPPGSHALQYLLPPQEGFIPNPFHSVAAHSEMSILDSLLQVMTRLNAVLNGLPDELRPIRNADDTRRVLRSNVPSHFEIMRANIHITSIYIQSMIIEMCLSKVQGLPTSSSDLHATASSSSVTGAQSLDALQDLLLSTPSTDHAASSPSATSGINTRLWQLKESIARELLEAVTSSPTWVLESNGSSMITKIREIAATLLDRAEESVEQPPLSTSDSNSQEYLAQFVKILADLDHLSRIKV</sequence>
<dbReference type="InterPro" id="IPR001138">
    <property type="entry name" value="Zn2Cys6_DnaBD"/>
</dbReference>
<evidence type="ECO:0000256" key="2">
    <source>
        <dbReference type="ARBA" id="ARBA00023242"/>
    </source>
</evidence>
<proteinExistence type="predicted"/>
<evidence type="ECO:0000259" key="4">
    <source>
        <dbReference type="PROSITE" id="PS50048"/>
    </source>
</evidence>
<dbReference type="EMBL" id="CAWUHC010000028">
    <property type="protein sequence ID" value="CAK7219947.1"/>
    <property type="molecule type" value="Genomic_DNA"/>
</dbReference>
<dbReference type="PROSITE" id="PS50048">
    <property type="entry name" value="ZN2_CY6_FUNGAL_2"/>
    <property type="match status" value="1"/>
</dbReference>
<reference evidence="5 6" key="1">
    <citation type="submission" date="2024-01" db="EMBL/GenBank/DDBJ databases">
        <authorList>
            <person name="Allen C."/>
            <person name="Tagirdzhanova G."/>
        </authorList>
    </citation>
    <scope>NUCLEOTIDE SEQUENCE [LARGE SCALE GENOMIC DNA]</scope>
</reference>
<dbReference type="InterPro" id="IPR007219">
    <property type="entry name" value="XnlR_reg_dom"/>
</dbReference>
<dbReference type="Pfam" id="PF04082">
    <property type="entry name" value="Fungal_trans"/>
    <property type="match status" value="1"/>
</dbReference>
<dbReference type="SUPFAM" id="SSF57701">
    <property type="entry name" value="Zn2/Cys6 DNA-binding domain"/>
    <property type="match status" value="1"/>
</dbReference>
<dbReference type="Proteomes" id="UP001642406">
    <property type="component" value="Unassembled WGS sequence"/>
</dbReference>
<organism evidence="5 6">
    <name type="scientific">Sporothrix bragantina</name>
    <dbReference type="NCBI Taxonomy" id="671064"/>
    <lineage>
        <taxon>Eukaryota</taxon>
        <taxon>Fungi</taxon>
        <taxon>Dikarya</taxon>
        <taxon>Ascomycota</taxon>
        <taxon>Pezizomycotina</taxon>
        <taxon>Sordariomycetes</taxon>
        <taxon>Sordariomycetidae</taxon>
        <taxon>Ophiostomatales</taxon>
        <taxon>Ophiostomataceae</taxon>
        <taxon>Sporothrix</taxon>
    </lineage>
</organism>
<dbReference type="PANTHER" id="PTHR31668:SF30">
    <property type="entry name" value="ZN(II)2CYS6 TRANSCRIPTION FACTOR (EUROFUNG)"/>
    <property type="match status" value="1"/>
</dbReference>
<name>A0ABP0BKB1_9PEZI</name>
<dbReference type="PROSITE" id="PS00463">
    <property type="entry name" value="ZN2_CY6_FUNGAL_1"/>
    <property type="match status" value="1"/>
</dbReference>
<evidence type="ECO:0000256" key="3">
    <source>
        <dbReference type="SAM" id="MobiDB-lite"/>
    </source>
</evidence>
<keyword evidence="1" id="KW-0479">Metal-binding</keyword>
<evidence type="ECO:0000313" key="6">
    <source>
        <dbReference type="Proteomes" id="UP001642406"/>
    </source>
</evidence>
<dbReference type="PANTHER" id="PTHR31668">
    <property type="entry name" value="GLUCOSE TRANSPORT TRANSCRIPTION REGULATOR RGT1-RELATED-RELATED"/>
    <property type="match status" value="1"/>
</dbReference>
<comment type="caution">
    <text evidence="5">The sequence shown here is derived from an EMBL/GenBank/DDBJ whole genome shotgun (WGS) entry which is preliminary data.</text>
</comment>
<keyword evidence="6" id="KW-1185">Reference proteome</keyword>
<dbReference type="InterPro" id="IPR050797">
    <property type="entry name" value="Carb_Metab_Trans_Reg"/>
</dbReference>
<evidence type="ECO:0000313" key="5">
    <source>
        <dbReference type="EMBL" id="CAK7219947.1"/>
    </source>
</evidence>
<dbReference type="Gene3D" id="4.10.240.10">
    <property type="entry name" value="Zn(2)-C6 fungal-type DNA-binding domain"/>
    <property type="match status" value="1"/>
</dbReference>
<feature type="region of interest" description="Disordered" evidence="3">
    <location>
        <begin position="79"/>
        <end position="112"/>
    </location>
</feature>